<dbReference type="InterPro" id="IPR029021">
    <property type="entry name" value="Prot-tyrosine_phosphatase-like"/>
</dbReference>
<dbReference type="InterPro" id="IPR050348">
    <property type="entry name" value="Protein-Tyr_Phosphatase"/>
</dbReference>
<evidence type="ECO:0000313" key="6">
    <source>
        <dbReference type="Proteomes" id="UP000005408"/>
    </source>
</evidence>
<evidence type="ECO:0000313" key="5">
    <source>
        <dbReference type="EnsemblMetazoa" id="G17623.1:cds"/>
    </source>
</evidence>
<dbReference type="InterPro" id="IPR000387">
    <property type="entry name" value="Tyr_Pase_dom"/>
</dbReference>
<sequence length="428" mass="48637">MRRIQQRVLQVSLLLFKFAEAELGDRCLTLGECGGYTGAVCSNGSCHCVGTINAENQCKLDETSPKENIIIAVTMGVVFLQCLLLVVAILVYRKCRRGGFNVKSYDDLIFSDITASAIGYTPITTVSKIKPVKIDMFQNHVHELLRDDGIELFKEYTELAALVSSCIATVGNYPQNVEKNRTSTIPYDFNRVKLLDETGILEGSYINASHVLQNRYIITQFPQRRTMVDFWRMVWEQNVTTIIMLAPLNEMKMCSRYYSRQPGRECVYGDIKITVIATFIDGQNMKIRHFVVSRKKENRRITQFHVYAWNHLSIAQDIVDCIKSVKLNVHSSRHISPIVVHSGSGVEWSGIFVLVDYLIQKIEIGSEVIDVPAATLNLLDERMSIISKKAYGLVYSCLHEYLKRNIPTSNDISTTEQQEHSLDYEELP</sequence>
<dbReference type="AlphaFoldDB" id="A0A8W8JAX6"/>
<dbReference type="SUPFAM" id="SSF52799">
    <property type="entry name" value="(Phosphotyrosine protein) phosphatases II"/>
    <property type="match status" value="1"/>
</dbReference>
<keyword evidence="1" id="KW-1133">Transmembrane helix</keyword>
<feature type="domain" description="Tyrosine-protein phosphatase" evidence="3">
    <location>
        <begin position="152"/>
        <end position="401"/>
    </location>
</feature>
<feature type="chain" id="PRO_5036445020" evidence="2">
    <location>
        <begin position="22"/>
        <end position="428"/>
    </location>
</feature>
<proteinExistence type="predicted"/>
<keyword evidence="6" id="KW-1185">Reference proteome</keyword>
<organism evidence="5 6">
    <name type="scientific">Magallana gigas</name>
    <name type="common">Pacific oyster</name>
    <name type="synonym">Crassostrea gigas</name>
    <dbReference type="NCBI Taxonomy" id="29159"/>
    <lineage>
        <taxon>Eukaryota</taxon>
        <taxon>Metazoa</taxon>
        <taxon>Spiralia</taxon>
        <taxon>Lophotrochozoa</taxon>
        <taxon>Mollusca</taxon>
        <taxon>Bivalvia</taxon>
        <taxon>Autobranchia</taxon>
        <taxon>Pteriomorphia</taxon>
        <taxon>Ostreida</taxon>
        <taxon>Ostreoidea</taxon>
        <taxon>Ostreidae</taxon>
        <taxon>Magallana</taxon>
    </lineage>
</organism>
<dbReference type="PROSITE" id="PS50055">
    <property type="entry name" value="TYR_PHOSPHATASE_PTP"/>
    <property type="match status" value="1"/>
</dbReference>
<protein>
    <submittedName>
        <fullName evidence="5">Uncharacterized protein</fullName>
    </submittedName>
</protein>
<evidence type="ECO:0000259" key="3">
    <source>
        <dbReference type="PROSITE" id="PS50055"/>
    </source>
</evidence>
<keyword evidence="1" id="KW-0812">Transmembrane</keyword>
<dbReference type="Proteomes" id="UP000005408">
    <property type="component" value="Unassembled WGS sequence"/>
</dbReference>
<dbReference type="PRINTS" id="PR00700">
    <property type="entry name" value="PRTYPHPHTASE"/>
</dbReference>
<dbReference type="InterPro" id="IPR000242">
    <property type="entry name" value="PTP_cat"/>
</dbReference>
<feature type="transmembrane region" description="Helical" evidence="1">
    <location>
        <begin position="69"/>
        <end position="92"/>
    </location>
</feature>
<dbReference type="GO" id="GO:0004725">
    <property type="term" value="F:protein tyrosine phosphatase activity"/>
    <property type="evidence" value="ECO:0007669"/>
    <property type="project" value="InterPro"/>
</dbReference>
<reference evidence="5" key="1">
    <citation type="submission" date="2022-08" db="UniProtKB">
        <authorList>
            <consortium name="EnsemblMetazoa"/>
        </authorList>
    </citation>
    <scope>IDENTIFICATION</scope>
    <source>
        <strain evidence="5">05x7-T-G4-1.051#20</strain>
    </source>
</reference>
<evidence type="ECO:0000256" key="1">
    <source>
        <dbReference type="SAM" id="Phobius"/>
    </source>
</evidence>
<dbReference type="PANTHER" id="PTHR19134">
    <property type="entry name" value="RECEPTOR-TYPE TYROSINE-PROTEIN PHOSPHATASE"/>
    <property type="match status" value="1"/>
</dbReference>
<dbReference type="Gene3D" id="3.90.190.10">
    <property type="entry name" value="Protein tyrosine phosphatase superfamily"/>
    <property type="match status" value="1"/>
</dbReference>
<dbReference type="SMART" id="SM00404">
    <property type="entry name" value="PTPc_motif"/>
    <property type="match status" value="1"/>
</dbReference>
<keyword evidence="2" id="KW-0732">Signal</keyword>
<evidence type="ECO:0000256" key="2">
    <source>
        <dbReference type="SAM" id="SignalP"/>
    </source>
</evidence>
<keyword evidence="1" id="KW-0472">Membrane</keyword>
<dbReference type="InterPro" id="IPR003595">
    <property type="entry name" value="Tyr_Pase_cat"/>
</dbReference>
<dbReference type="SMART" id="SM00194">
    <property type="entry name" value="PTPc"/>
    <property type="match status" value="1"/>
</dbReference>
<feature type="domain" description="Tyrosine specific protein phosphatases" evidence="4">
    <location>
        <begin position="316"/>
        <end position="393"/>
    </location>
</feature>
<dbReference type="PANTHER" id="PTHR19134:SF449">
    <property type="entry name" value="TYROSINE-PROTEIN PHOSPHATASE 1"/>
    <property type="match status" value="1"/>
</dbReference>
<dbReference type="Pfam" id="PF00102">
    <property type="entry name" value="Y_phosphatase"/>
    <property type="match status" value="1"/>
</dbReference>
<dbReference type="EnsemblMetazoa" id="G17623.1">
    <property type="protein sequence ID" value="G17623.1:cds"/>
    <property type="gene ID" value="G17623"/>
</dbReference>
<dbReference type="PROSITE" id="PS50056">
    <property type="entry name" value="TYR_PHOSPHATASE_2"/>
    <property type="match status" value="1"/>
</dbReference>
<accession>A0A8W8JAX6</accession>
<name>A0A8W8JAX6_MAGGI</name>
<feature type="signal peptide" evidence="2">
    <location>
        <begin position="1"/>
        <end position="21"/>
    </location>
</feature>
<evidence type="ECO:0000259" key="4">
    <source>
        <dbReference type="PROSITE" id="PS50056"/>
    </source>
</evidence>
<dbReference type="CDD" id="cd00047">
    <property type="entry name" value="PTPc"/>
    <property type="match status" value="1"/>
</dbReference>